<proteinExistence type="predicted"/>
<evidence type="ECO:0008006" key="4">
    <source>
        <dbReference type="Google" id="ProtNLM"/>
    </source>
</evidence>
<accession>A0ABN5AIB2</accession>
<dbReference type="Proteomes" id="UP000196877">
    <property type="component" value="Chromosome"/>
</dbReference>
<evidence type="ECO:0000313" key="2">
    <source>
        <dbReference type="EMBL" id="ASB90476.1"/>
    </source>
</evidence>
<reference evidence="2 3" key="1">
    <citation type="submission" date="2017-06" db="EMBL/GenBank/DDBJ databases">
        <title>Genome sequence of Bacillus sonorensis strain SRCM101395.</title>
        <authorList>
            <person name="Cho S.H."/>
        </authorList>
    </citation>
    <scope>NUCLEOTIDE SEQUENCE [LARGE SCALE GENOMIC DNA]</scope>
    <source>
        <strain evidence="2 3">SRCM101395</strain>
    </source>
</reference>
<sequence>MSRSNRAIAYVFGIYNSALSVIAIYNSEWLFAGLYVSMALFFGAINFISE</sequence>
<protein>
    <recommendedName>
        <fullName evidence="4">MFS transporter</fullName>
    </recommendedName>
</protein>
<keyword evidence="1" id="KW-0472">Membrane</keyword>
<feature type="transmembrane region" description="Helical" evidence="1">
    <location>
        <begin position="7"/>
        <end position="25"/>
    </location>
</feature>
<keyword evidence="1" id="KW-1133">Transmembrane helix</keyword>
<evidence type="ECO:0000256" key="1">
    <source>
        <dbReference type="SAM" id="Phobius"/>
    </source>
</evidence>
<keyword evidence="1" id="KW-0812">Transmembrane</keyword>
<feature type="transmembrane region" description="Helical" evidence="1">
    <location>
        <begin position="31"/>
        <end position="49"/>
    </location>
</feature>
<gene>
    <name evidence="2" type="ORF">S101395_03973</name>
</gene>
<evidence type="ECO:0000313" key="3">
    <source>
        <dbReference type="Proteomes" id="UP000196877"/>
    </source>
</evidence>
<dbReference type="EMBL" id="CP021920">
    <property type="protein sequence ID" value="ASB90476.1"/>
    <property type="molecule type" value="Genomic_DNA"/>
</dbReference>
<name>A0ABN5AIB2_9BACI</name>
<organism evidence="2 3">
    <name type="scientific">Bacillus sonorensis</name>
    <dbReference type="NCBI Taxonomy" id="119858"/>
    <lineage>
        <taxon>Bacteria</taxon>
        <taxon>Bacillati</taxon>
        <taxon>Bacillota</taxon>
        <taxon>Bacilli</taxon>
        <taxon>Bacillales</taxon>
        <taxon>Bacillaceae</taxon>
        <taxon>Bacillus</taxon>
    </lineage>
</organism>
<keyword evidence="3" id="KW-1185">Reference proteome</keyword>